<evidence type="ECO:0000256" key="1">
    <source>
        <dbReference type="SAM" id="MobiDB-lite"/>
    </source>
</evidence>
<proteinExistence type="predicted"/>
<feature type="non-terminal residue" evidence="2">
    <location>
        <position position="52"/>
    </location>
</feature>
<dbReference type="Proteomes" id="UP000265520">
    <property type="component" value="Unassembled WGS sequence"/>
</dbReference>
<dbReference type="AlphaFoldDB" id="A0A392R0Y7"/>
<evidence type="ECO:0000313" key="2">
    <source>
        <dbReference type="EMBL" id="MCI29215.1"/>
    </source>
</evidence>
<protein>
    <submittedName>
        <fullName evidence="2">Uncharacterized protein</fullName>
    </submittedName>
</protein>
<accession>A0A392R0Y7</accession>
<feature type="region of interest" description="Disordered" evidence="1">
    <location>
        <begin position="1"/>
        <end position="34"/>
    </location>
</feature>
<organism evidence="2 3">
    <name type="scientific">Trifolium medium</name>
    <dbReference type="NCBI Taxonomy" id="97028"/>
    <lineage>
        <taxon>Eukaryota</taxon>
        <taxon>Viridiplantae</taxon>
        <taxon>Streptophyta</taxon>
        <taxon>Embryophyta</taxon>
        <taxon>Tracheophyta</taxon>
        <taxon>Spermatophyta</taxon>
        <taxon>Magnoliopsida</taxon>
        <taxon>eudicotyledons</taxon>
        <taxon>Gunneridae</taxon>
        <taxon>Pentapetalae</taxon>
        <taxon>rosids</taxon>
        <taxon>fabids</taxon>
        <taxon>Fabales</taxon>
        <taxon>Fabaceae</taxon>
        <taxon>Papilionoideae</taxon>
        <taxon>50 kb inversion clade</taxon>
        <taxon>NPAAA clade</taxon>
        <taxon>Hologalegina</taxon>
        <taxon>IRL clade</taxon>
        <taxon>Trifolieae</taxon>
        <taxon>Trifolium</taxon>
    </lineage>
</organism>
<feature type="compositionally biased region" description="Pro residues" evidence="1">
    <location>
        <begin position="13"/>
        <end position="23"/>
    </location>
</feature>
<name>A0A392R0Y7_9FABA</name>
<keyword evidence="3" id="KW-1185">Reference proteome</keyword>
<reference evidence="2 3" key="1">
    <citation type="journal article" date="2018" name="Front. Plant Sci.">
        <title>Red Clover (Trifolium pratense) and Zigzag Clover (T. medium) - A Picture of Genomic Similarities and Differences.</title>
        <authorList>
            <person name="Dluhosova J."/>
            <person name="Istvanek J."/>
            <person name="Nedelnik J."/>
            <person name="Repkova J."/>
        </authorList>
    </citation>
    <scope>NUCLEOTIDE SEQUENCE [LARGE SCALE GENOMIC DNA]</scope>
    <source>
        <strain evidence="3">cv. 10/8</strain>
        <tissue evidence="2">Leaf</tissue>
    </source>
</reference>
<sequence length="52" mass="5417">MHACLEGVTSDNPPAPVDNPPPNGDDVDNPAPVDNPPLVVMLLTTLLMLTTP</sequence>
<comment type="caution">
    <text evidence="2">The sequence shown here is derived from an EMBL/GenBank/DDBJ whole genome shotgun (WGS) entry which is preliminary data.</text>
</comment>
<evidence type="ECO:0000313" key="3">
    <source>
        <dbReference type="Proteomes" id="UP000265520"/>
    </source>
</evidence>
<dbReference type="EMBL" id="LXQA010171111">
    <property type="protein sequence ID" value="MCI29215.1"/>
    <property type="molecule type" value="Genomic_DNA"/>
</dbReference>